<keyword evidence="1 7" id="KW-0678">Repressor</keyword>
<dbReference type="Proteomes" id="UP000237752">
    <property type="component" value="Unassembled WGS sequence"/>
</dbReference>
<keyword evidence="7" id="KW-0862">Zinc</keyword>
<feature type="compositionally biased region" description="Basic and acidic residues" evidence="8">
    <location>
        <begin position="167"/>
        <end position="193"/>
    </location>
</feature>
<dbReference type="Pfam" id="PF22811">
    <property type="entry name" value="Zn_ribbon_NrdR"/>
    <property type="match status" value="1"/>
</dbReference>
<feature type="zinc finger region" evidence="7">
    <location>
        <begin position="3"/>
        <end position="34"/>
    </location>
</feature>
<comment type="function">
    <text evidence="7">Negatively regulates transcription of bacterial ribonucleotide reductase nrd genes and operons by binding to NrdR-boxes.</text>
</comment>
<feature type="domain" description="ATP-cone" evidence="9">
    <location>
        <begin position="46"/>
        <end position="136"/>
    </location>
</feature>
<evidence type="ECO:0000313" key="10">
    <source>
        <dbReference type="EMBL" id="PRZ43636.1"/>
    </source>
</evidence>
<keyword evidence="4 7" id="KW-0805">Transcription regulation</keyword>
<feature type="region of interest" description="Disordered" evidence="8">
    <location>
        <begin position="150"/>
        <end position="207"/>
    </location>
</feature>
<dbReference type="Pfam" id="PF03477">
    <property type="entry name" value="ATP-cone"/>
    <property type="match status" value="1"/>
</dbReference>
<dbReference type="OrthoDB" id="9807461at2"/>
<dbReference type="AlphaFoldDB" id="A0A2T1A4X1"/>
<keyword evidence="11" id="KW-1185">Reference proteome</keyword>
<evidence type="ECO:0000256" key="7">
    <source>
        <dbReference type="HAMAP-Rule" id="MF_00440"/>
    </source>
</evidence>
<keyword evidence="2 7" id="KW-0547">Nucleotide-binding</keyword>
<dbReference type="GO" id="GO:0008270">
    <property type="term" value="F:zinc ion binding"/>
    <property type="evidence" value="ECO:0007669"/>
    <property type="project" value="UniProtKB-UniRule"/>
</dbReference>
<dbReference type="GO" id="GO:0003677">
    <property type="term" value="F:DNA binding"/>
    <property type="evidence" value="ECO:0007669"/>
    <property type="project" value="UniProtKB-KW"/>
</dbReference>
<comment type="cofactor">
    <cofactor evidence="7">
        <name>Zn(2+)</name>
        <dbReference type="ChEBI" id="CHEBI:29105"/>
    </cofactor>
    <text evidence="7">Binds 1 zinc ion.</text>
</comment>
<dbReference type="GO" id="GO:0005524">
    <property type="term" value="F:ATP binding"/>
    <property type="evidence" value="ECO:0007669"/>
    <property type="project" value="UniProtKB-UniRule"/>
</dbReference>
<dbReference type="EMBL" id="PVUE01000002">
    <property type="protein sequence ID" value="PRZ43636.1"/>
    <property type="molecule type" value="Genomic_DNA"/>
</dbReference>
<evidence type="ECO:0000256" key="6">
    <source>
        <dbReference type="ARBA" id="ARBA00023163"/>
    </source>
</evidence>
<keyword evidence="6 7" id="KW-0804">Transcription</keyword>
<comment type="similarity">
    <text evidence="7">Belongs to the NrdR family.</text>
</comment>
<keyword evidence="3 7" id="KW-0067">ATP-binding</keyword>
<accession>A0A2T1A4X1</accession>
<keyword evidence="7" id="KW-0479">Metal-binding</keyword>
<gene>
    <name evidence="7" type="primary">nrdR</name>
    <name evidence="10" type="ORF">CLV47_102327</name>
</gene>
<evidence type="ECO:0000259" key="9">
    <source>
        <dbReference type="PROSITE" id="PS51161"/>
    </source>
</evidence>
<reference evidence="10 11" key="1">
    <citation type="submission" date="2018-03" db="EMBL/GenBank/DDBJ databases">
        <title>Genomic Encyclopedia of Archaeal and Bacterial Type Strains, Phase II (KMG-II): from individual species to whole genera.</title>
        <authorList>
            <person name="Goeker M."/>
        </authorList>
    </citation>
    <scope>NUCLEOTIDE SEQUENCE [LARGE SCALE GENOMIC DNA]</scope>
    <source>
        <strain evidence="10 11">DSM 100065</strain>
    </source>
</reference>
<protein>
    <recommendedName>
        <fullName evidence="7">Transcriptional repressor NrdR</fullName>
    </recommendedName>
</protein>
<organism evidence="10 11">
    <name type="scientific">Antricoccus suffuscus</name>
    <dbReference type="NCBI Taxonomy" id="1629062"/>
    <lineage>
        <taxon>Bacteria</taxon>
        <taxon>Bacillati</taxon>
        <taxon>Actinomycetota</taxon>
        <taxon>Actinomycetes</taxon>
        <taxon>Geodermatophilales</taxon>
        <taxon>Antricoccaceae</taxon>
        <taxon>Antricoccus</taxon>
    </lineage>
</organism>
<dbReference type="InterPro" id="IPR055173">
    <property type="entry name" value="NrdR-like_N"/>
</dbReference>
<evidence type="ECO:0000256" key="8">
    <source>
        <dbReference type="SAM" id="MobiDB-lite"/>
    </source>
</evidence>
<evidence type="ECO:0000256" key="2">
    <source>
        <dbReference type="ARBA" id="ARBA00022741"/>
    </source>
</evidence>
<evidence type="ECO:0000256" key="1">
    <source>
        <dbReference type="ARBA" id="ARBA00022491"/>
    </source>
</evidence>
<feature type="region of interest" description="Disordered" evidence="8">
    <location>
        <begin position="1"/>
        <end position="24"/>
    </location>
</feature>
<dbReference type="GO" id="GO:0045892">
    <property type="term" value="P:negative regulation of DNA-templated transcription"/>
    <property type="evidence" value="ECO:0007669"/>
    <property type="project" value="UniProtKB-UniRule"/>
</dbReference>
<dbReference type="InterPro" id="IPR005144">
    <property type="entry name" value="ATP-cone_dom"/>
</dbReference>
<dbReference type="NCBIfam" id="TIGR00244">
    <property type="entry name" value="transcriptional regulator NrdR"/>
    <property type="match status" value="1"/>
</dbReference>
<name>A0A2T1A4X1_9ACTN</name>
<dbReference type="PROSITE" id="PS51161">
    <property type="entry name" value="ATP_CONE"/>
    <property type="match status" value="1"/>
</dbReference>
<dbReference type="PANTHER" id="PTHR30455">
    <property type="entry name" value="TRANSCRIPTIONAL REPRESSOR NRDR"/>
    <property type="match status" value="1"/>
</dbReference>
<sequence length="207" mass="22431">MRCPYCRHSDSRVTDSREVDDGQSIKRRRSCQGCGRRFTTLEEAMLAVVKRSGVSEPFSRDKVISGVRRACQGRPVGEDQLALLAEQVEDTVRASGAAEVPSNEVGLAILGPLRALDSVAYLRFASVYRSFASVADFEAEIALLRESGAVDRDTTEDASQGQASKDPPTKDLPNKDRPTKDRPTKDRATKEGAADDSSDTLVPSAPS</sequence>
<evidence type="ECO:0000256" key="3">
    <source>
        <dbReference type="ARBA" id="ARBA00022840"/>
    </source>
</evidence>
<dbReference type="InterPro" id="IPR003796">
    <property type="entry name" value="RNR_NrdR-like"/>
</dbReference>
<evidence type="ECO:0000313" key="11">
    <source>
        <dbReference type="Proteomes" id="UP000237752"/>
    </source>
</evidence>
<dbReference type="HAMAP" id="MF_00440">
    <property type="entry name" value="NrdR"/>
    <property type="match status" value="1"/>
</dbReference>
<keyword evidence="5 7" id="KW-0238">DNA-binding</keyword>
<feature type="compositionally biased region" description="Basic and acidic residues" evidence="8">
    <location>
        <begin position="7"/>
        <end position="24"/>
    </location>
</feature>
<comment type="caution">
    <text evidence="10">The sequence shown here is derived from an EMBL/GenBank/DDBJ whole genome shotgun (WGS) entry which is preliminary data.</text>
</comment>
<evidence type="ECO:0000256" key="5">
    <source>
        <dbReference type="ARBA" id="ARBA00023125"/>
    </source>
</evidence>
<dbReference type="PANTHER" id="PTHR30455:SF2">
    <property type="entry name" value="TRANSCRIPTIONAL REPRESSOR NRDR"/>
    <property type="match status" value="1"/>
</dbReference>
<keyword evidence="7" id="KW-0863">Zinc-finger</keyword>
<evidence type="ECO:0000256" key="4">
    <source>
        <dbReference type="ARBA" id="ARBA00023015"/>
    </source>
</evidence>
<proteinExistence type="inferred from homology"/>